<gene>
    <name evidence="1" type="ORF">ENM42_00835</name>
</gene>
<dbReference type="EMBL" id="DRXS01000047">
    <property type="protein sequence ID" value="HHR40354.1"/>
    <property type="molecule type" value="Genomic_DNA"/>
</dbReference>
<dbReference type="AlphaFoldDB" id="A0A7C5U4C5"/>
<organism evidence="1">
    <name type="scientific">Caldiarchaeum subterraneum</name>
    <dbReference type="NCBI Taxonomy" id="311458"/>
    <lineage>
        <taxon>Archaea</taxon>
        <taxon>Nitrososphaerota</taxon>
        <taxon>Candidatus Caldarchaeales</taxon>
        <taxon>Candidatus Caldarchaeaceae</taxon>
        <taxon>Candidatus Caldarchaeum</taxon>
    </lineage>
</organism>
<sequence length="391" mass="44205">MVSVKLLPHGTFGRELILTALTPLVFSQALGGTSVEIREYEAVLHGKVGSLYYVFEAAKNGVTHKNALPKMKPHYNDVQVMTKIKKKLRLNCQDTYVDYGVALCEWAMNDLTRNPQRWEQSLESIEHTPKTIKLGDVNSVFSGFQPFKIEKYKYGKQFGNLRAQQDVQMDERWVALTMAGFLISYSTYSDGEMIFSTVPEETLVNAATDFQTINYVQTLTHKLLGPTSIQKYLNFVYELRSAPDLHHAYSLLLALHVGKHAKENNLTIAEAPPIVFRRVLFSGRSFSLMERISISISSLASFVHNLSDDAANILTDFLRCVLILYRRENAYCSNRYGDFSVCNKIAKALYDAVNGSRSPAEVIYLMARSSPENSPLKYTKFLKEVYEAITG</sequence>
<accession>A0A7C5U4C5</accession>
<reference evidence="1" key="1">
    <citation type="journal article" date="2020" name="mSystems">
        <title>Genome- and Community-Level Interaction Insights into Carbon Utilization and Element Cycling Functions of Hydrothermarchaeota in Hydrothermal Sediment.</title>
        <authorList>
            <person name="Zhou Z."/>
            <person name="Liu Y."/>
            <person name="Xu W."/>
            <person name="Pan J."/>
            <person name="Luo Z.H."/>
            <person name="Li M."/>
        </authorList>
    </citation>
    <scope>NUCLEOTIDE SEQUENCE [LARGE SCALE GENOMIC DNA]</scope>
    <source>
        <strain evidence="1">SpSt-1084</strain>
    </source>
</reference>
<proteinExistence type="predicted"/>
<comment type="caution">
    <text evidence="1">The sequence shown here is derived from an EMBL/GenBank/DDBJ whole genome shotgun (WGS) entry which is preliminary data.</text>
</comment>
<protein>
    <recommendedName>
        <fullName evidence="2">Type I-A CRISPR-associated protein Cas8a2/Csx9</fullName>
    </recommendedName>
</protein>
<name>A0A7C5U4C5_CALS0</name>
<evidence type="ECO:0008006" key="2">
    <source>
        <dbReference type="Google" id="ProtNLM"/>
    </source>
</evidence>
<evidence type="ECO:0000313" key="1">
    <source>
        <dbReference type="EMBL" id="HHR40354.1"/>
    </source>
</evidence>